<dbReference type="GO" id="GO:0012505">
    <property type="term" value="C:endomembrane system"/>
    <property type="evidence" value="ECO:0007669"/>
    <property type="project" value="TreeGrafter"/>
</dbReference>
<organism evidence="6">
    <name type="scientific">Pelagomonas calceolata</name>
    <dbReference type="NCBI Taxonomy" id="35677"/>
    <lineage>
        <taxon>Eukaryota</taxon>
        <taxon>Sar</taxon>
        <taxon>Stramenopiles</taxon>
        <taxon>Ochrophyta</taxon>
        <taxon>Pelagophyceae</taxon>
        <taxon>Pelagomonadales</taxon>
        <taxon>Pelagomonadaceae</taxon>
        <taxon>Pelagomonas</taxon>
    </lineage>
</organism>
<evidence type="ECO:0000256" key="3">
    <source>
        <dbReference type="SAM" id="MobiDB-lite"/>
    </source>
</evidence>
<keyword evidence="4" id="KW-1133">Transmembrane helix</keyword>
<dbReference type="EMBL" id="CAKKNE010000001">
    <property type="protein sequence ID" value="CAH0365587.1"/>
    <property type="molecule type" value="Genomic_DNA"/>
</dbReference>
<dbReference type="Pfam" id="PF05739">
    <property type="entry name" value="SNARE"/>
    <property type="match status" value="1"/>
</dbReference>
<dbReference type="PANTHER" id="PTHR19957">
    <property type="entry name" value="SYNTAXIN"/>
    <property type="match status" value="1"/>
</dbReference>
<feature type="transmembrane region" description="Helical" evidence="4">
    <location>
        <begin position="308"/>
        <end position="326"/>
    </location>
</feature>
<dbReference type="PROSITE" id="PS50192">
    <property type="entry name" value="T_SNARE"/>
    <property type="match status" value="1"/>
</dbReference>
<evidence type="ECO:0000313" key="8">
    <source>
        <dbReference type="Proteomes" id="UP000789595"/>
    </source>
</evidence>
<dbReference type="CDD" id="cd15844">
    <property type="entry name" value="SNARE_syntaxin5"/>
    <property type="match status" value="1"/>
</dbReference>
<reference evidence="6" key="1">
    <citation type="submission" date="2021-01" db="EMBL/GenBank/DDBJ databases">
        <authorList>
            <person name="Corre E."/>
            <person name="Pelletier E."/>
            <person name="Niang G."/>
            <person name="Scheremetjew M."/>
            <person name="Finn R."/>
            <person name="Kale V."/>
            <person name="Holt S."/>
            <person name="Cochrane G."/>
            <person name="Meng A."/>
            <person name="Brown T."/>
            <person name="Cohen L."/>
        </authorList>
    </citation>
    <scope>NUCLEOTIDE SEQUENCE</scope>
    <source>
        <strain evidence="6">CCMP1756</strain>
    </source>
</reference>
<dbReference type="GO" id="GO:0048278">
    <property type="term" value="P:vesicle docking"/>
    <property type="evidence" value="ECO:0007669"/>
    <property type="project" value="TreeGrafter"/>
</dbReference>
<evidence type="ECO:0000256" key="1">
    <source>
        <dbReference type="ARBA" id="ARBA00009063"/>
    </source>
</evidence>
<evidence type="ECO:0000259" key="5">
    <source>
        <dbReference type="PROSITE" id="PS50192"/>
    </source>
</evidence>
<dbReference type="AlphaFoldDB" id="A0A7S4E5R4"/>
<evidence type="ECO:0000313" key="7">
    <source>
        <dbReference type="EMBL" id="CAH0365587.1"/>
    </source>
</evidence>
<evidence type="ECO:0000256" key="4">
    <source>
        <dbReference type="SAM" id="Phobius"/>
    </source>
</evidence>
<accession>A0A7S4E5R4</accession>
<reference evidence="7" key="2">
    <citation type="submission" date="2021-11" db="EMBL/GenBank/DDBJ databases">
        <authorList>
            <consortium name="Genoscope - CEA"/>
            <person name="William W."/>
        </authorList>
    </citation>
    <scope>NUCLEOTIDE SEQUENCE</scope>
</reference>
<feature type="coiled-coil region" evidence="2">
    <location>
        <begin position="110"/>
        <end position="137"/>
    </location>
</feature>
<gene>
    <name evidence="6" type="ORF">PCAL00307_LOCUS7689</name>
    <name evidence="7" type="ORF">PECAL_1P20340</name>
</gene>
<dbReference type="InterPro" id="IPR000727">
    <property type="entry name" value="T_SNARE_dom"/>
</dbReference>
<dbReference type="SUPFAM" id="SSF47661">
    <property type="entry name" value="t-snare proteins"/>
    <property type="match status" value="1"/>
</dbReference>
<dbReference type="InterPro" id="IPR045242">
    <property type="entry name" value="Syntaxin"/>
</dbReference>
<dbReference type="GO" id="GO:0006906">
    <property type="term" value="P:vesicle fusion"/>
    <property type="evidence" value="ECO:0007669"/>
    <property type="project" value="TreeGrafter"/>
</dbReference>
<evidence type="ECO:0000256" key="2">
    <source>
        <dbReference type="SAM" id="Coils"/>
    </source>
</evidence>
<dbReference type="GO" id="GO:0031201">
    <property type="term" value="C:SNARE complex"/>
    <property type="evidence" value="ECO:0007669"/>
    <property type="project" value="TreeGrafter"/>
</dbReference>
<keyword evidence="2" id="KW-0175">Coiled coil</keyword>
<dbReference type="GO" id="GO:0005484">
    <property type="term" value="F:SNAP receptor activity"/>
    <property type="evidence" value="ECO:0007669"/>
    <property type="project" value="TreeGrafter"/>
</dbReference>
<dbReference type="Proteomes" id="UP000789595">
    <property type="component" value="Unassembled WGS sequence"/>
</dbReference>
<feature type="compositionally biased region" description="Pro residues" evidence="3">
    <location>
        <begin position="181"/>
        <end position="194"/>
    </location>
</feature>
<dbReference type="OrthoDB" id="421009at2759"/>
<comment type="similarity">
    <text evidence="1">Belongs to the syntaxin family.</text>
</comment>
<evidence type="ECO:0000313" key="6">
    <source>
        <dbReference type="EMBL" id="CAE0692253.1"/>
    </source>
</evidence>
<dbReference type="InterPro" id="IPR010989">
    <property type="entry name" value="SNARE"/>
</dbReference>
<keyword evidence="4" id="KW-0472">Membrane</keyword>
<dbReference type="EMBL" id="HBIW01009030">
    <property type="protein sequence ID" value="CAE0692253.1"/>
    <property type="molecule type" value="Transcribed_RNA"/>
</dbReference>
<dbReference type="SMART" id="SM00397">
    <property type="entry name" value="t_SNARE"/>
    <property type="match status" value="1"/>
</dbReference>
<proteinExistence type="inferred from homology"/>
<name>A0A7S4E5R4_9STRA</name>
<dbReference type="GO" id="GO:0006886">
    <property type="term" value="P:intracellular protein transport"/>
    <property type="evidence" value="ECO:0007669"/>
    <property type="project" value="TreeGrafter"/>
</dbReference>
<feature type="compositionally biased region" description="Basic and acidic residues" evidence="3">
    <location>
        <begin position="215"/>
        <end position="225"/>
    </location>
</feature>
<feature type="domain" description="T-SNARE coiled-coil homology" evidence="5">
    <location>
        <begin position="237"/>
        <end position="299"/>
    </location>
</feature>
<feature type="region of interest" description="Disordered" evidence="3">
    <location>
        <begin position="176"/>
        <end position="231"/>
    </location>
</feature>
<sequence length="327" mass="36321">MTDRLLEFRSACRLARRRLGVGPPAPAPLPALHTSLAARRATQVNAKLTEIDGRLANLRAAAGREHDAGTNSFDAAAQAAERDCAWADRALRTMEGDANQASGSRRGHERAMAQCLRSKLSERLEALQEAMKARQRALKVQHKRRTKFSHAGPAISTRVQLDTPLFSTAFVPKHAVVEPPKQAPKPKPPPPPMTDPFAMSSAFSTQTGMRSRRPQQVEETSRLERQQQQQRQQLVLEQNARQRLDHALDVEKEIGKLGEVFSRFAGLVAQQAEVVERLDDDVEASRADVDAGHSELTRAHERIRGNRALYLKIFGIIGALTVWTVMF</sequence>
<keyword evidence="4" id="KW-0812">Transmembrane</keyword>
<dbReference type="GO" id="GO:0000149">
    <property type="term" value="F:SNARE binding"/>
    <property type="evidence" value="ECO:0007669"/>
    <property type="project" value="TreeGrafter"/>
</dbReference>
<protein>
    <recommendedName>
        <fullName evidence="5">t-SNARE coiled-coil homology domain-containing protein</fullName>
    </recommendedName>
</protein>
<keyword evidence="8" id="KW-1185">Reference proteome</keyword>
<dbReference type="Gene3D" id="1.20.58.70">
    <property type="match status" value="1"/>
</dbReference>